<dbReference type="AlphaFoldDB" id="A0A4Y2F333"/>
<reference evidence="1 3" key="1">
    <citation type="journal article" date="2019" name="Sci. Rep.">
        <title>Orb-weaving spider Araneus ventricosus genome elucidates the spidroin gene catalogue.</title>
        <authorList>
            <person name="Kono N."/>
            <person name="Nakamura H."/>
            <person name="Ohtoshi R."/>
            <person name="Moran D.A.P."/>
            <person name="Shinohara A."/>
            <person name="Yoshida Y."/>
            <person name="Fujiwara M."/>
            <person name="Mori M."/>
            <person name="Tomita M."/>
            <person name="Arakawa K."/>
        </authorList>
    </citation>
    <scope>NUCLEOTIDE SEQUENCE [LARGE SCALE GENOMIC DNA]</scope>
</reference>
<organism evidence="1 3">
    <name type="scientific">Araneus ventricosus</name>
    <name type="common">Orbweaver spider</name>
    <name type="synonym">Epeira ventricosa</name>
    <dbReference type="NCBI Taxonomy" id="182803"/>
    <lineage>
        <taxon>Eukaryota</taxon>
        <taxon>Metazoa</taxon>
        <taxon>Ecdysozoa</taxon>
        <taxon>Arthropoda</taxon>
        <taxon>Chelicerata</taxon>
        <taxon>Arachnida</taxon>
        <taxon>Araneae</taxon>
        <taxon>Araneomorphae</taxon>
        <taxon>Entelegynae</taxon>
        <taxon>Araneoidea</taxon>
        <taxon>Araneidae</taxon>
        <taxon>Araneus</taxon>
    </lineage>
</organism>
<dbReference type="EMBL" id="BGPR01094490">
    <property type="protein sequence ID" value="GBM34948.1"/>
    <property type="molecule type" value="Genomic_DNA"/>
</dbReference>
<gene>
    <name evidence="2" type="ORF">AVEN_212916_1</name>
    <name evidence="1" type="ORF">AVEN_63666_1</name>
</gene>
<evidence type="ECO:0000313" key="2">
    <source>
        <dbReference type="EMBL" id="GBM36203.1"/>
    </source>
</evidence>
<accession>A0A4Y2F333</accession>
<name>A0A4Y2F333_ARAVE</name>
<comment type="caution">
    <text evidence="1">The sequence shown here is derived from an EMBL/GenBank/DDBJ whole genome shotgun (WGS) entry which is preliminary data.</text>
</comment>
<proteinExistence type="predicted"/>
<evidence type="ECO:0000313" key="3">
    <source>
        <dbReference type="Proteomes" id="UP000499080"/>
    </source>
</evidence>
<keyword evidence="3" id="KW-1185">Reference proteome</keyword>
<evidence type="ECO:0000313" key="1">
    <source>
        <dbReference type="EMBL" id="GBM34948.1"/>
    </source>
</evidence>
<sequence>MKNIRKPQQSISQKYHHNACFCLVLTSKPTRDHPSEQWLEFPHLQVVSAGSLSKQIPLVVLRGRTVHAFIHTLLNPKDCDVVLKQENSGLLAFSGN</sequence>
<dbReference type="EMBL" id="BGPR01094829">
    <property type="protein sequence ID" value="GBM36203.1"/>
    <property type="molecule type" value="Genomic_DNA"/>
</dbReference>
<protein>
    <submittedName>
        <fullName evidence="1">Uncharacterized protein</fullName>
    </submittedName>
</protein>
<dbReference type="Proteomes" id="UP000499080">
    <property type="component" value="Unassembled WGS sequence"/>
</dbReference>